<keyword evidence="1" id="KW-0479">Metal-binding</keyword>
<evidence type="ECO:0000256" key="1">
    <source>
        <dbReference type="PROSITE-ProRule" id="PRU00325"/>
    </source>
</evidence>
<keyword evidence="2" id="KW-0812">Transmembrane</keyword>
<keyword evidence="1" id="KW-0863">Zinc-finger</keyword>
<feature type="domain" description="SWIM-type" evidence="3">
    <location>
        <begin position="138"/>
        <end position="170"/>
    </location>
</feature>
<keyword evidence="2" id="KW-0472">Membrane</keyword>
<evidence type="ECO:0000259" key="3">
    <source>
        <dbReference type="PROSITE" id="PS50966"/>
    </source>
</evidence>
<accession>A0ABU6Q354</accession>
<dbReference type="Proteomes" id="UP001341840">
    <property type="component" value="Unassembled WGS sequence"/>
</dbReference>
<organism evidence="4 5">
    <name type="scientific">Stylosanthes scabra</name>
    <dbReference type="NCBI Taxonomy" id="79078"/>
    <lineage>
        <taxon>Eukaryota</taxon>
        <taxon>Viridiplantae</taxon>
        <taxon>Streptophyta</taxon>
        <taxon>Embryophyta</taxon>
        <taxon>Tracheophyta</taxon>
        <taxon>Spermatophyta</taxon>
        <taxon>Magnoliopsida</taxon>
        <taxon>eudicotyledons</taxon>
        <taxon>Gunneridae</taxon>
        <taxon>Pentapetalae</taxon>
        <taxon>rosids</taxon>
        <taxon>fabids</taxon>
        <taxon>Fabales</taxon>
        <taxon>Fabaceae</taxon>
        <taxon>Papilionoideae</taxon>
        <taxon>50 kb inversion clade</taxon>
        <taxon>dalbergioids sensu lato</taxon>
        <taxon>Dalbergieae</taxon>
        <taxon>Pterocarpus clade</taxon>
        <taxon>Stylosanthes</taxon>
    </lineage>
</organism>
<dbReference type="InterPro" id="IPR007527">
    <property type="entry name" value="Znf_SWIM"/>
</dbReference>
<protein>
    <recommendedName>
        <fullName evidence="3">SWIM-type domain-containing protein</fullName>
    </recommendedName>
</protein>
<feature type="transmembrane region" description="Helical" evidence="2">
    <location>
        <begin position="46"/>
        <end position="68"/>
    </location>
</feature>
<evidence type="ECO:0000313" key="4">
    <source>
        <dbReference type="EMBL" id="MED6106247.1"/>
    </source>
</evidence>
<dbReference type="Pfam" id="PF04434">
    <property type="entry name" value="SWIM"/>
    <property type="match status" value="1"/>
</dbReference>
<name>A0ABU6Q354_9FABA</name>
<evidence type="ECO:0000313" key="5">
    <source>
        <dbReference type="Proteomes" id="UP001341840"/>
    </source>
</evidence>
<evidence type="ECO:0000256" key="2">
    <source>
        <dbReference type="SAM" id="Phobius"/>
    </source>
</evidence>
<comment type="caution">
    <text evidence="4">The sequence shown here is derived from an EMBL/GenBank/DDBJ whole genome shotgun (WGS) entry which is preliminary data.</text>
</comment>
<proteinExistence type="predicted"/>
<sequence length="216" mass="24237">MMKQKAVALLYGDGEELYAEIPCWVLVAQLSIPDSAAILKTCPSKLAVMLMIPLSTFSASFGHFLLVWNHLSIASRRRGHDAEAQLSAGHQFRQTLLGAMERNMRDSSCFAVTLFDHHNSEFEATQTSPTCGFSLNTYRVSLRNQTCDCGYFQALHYPCMHAVECCVLSRVNWVSYVNDMYQMTEVFSVYRLGFSSPIPDGYWPPYGGPTIIPNLV</sequence>
<gene>
    <name evidence="4" type="ORF">PIB30_003206</name>
</gene>
<reference evidence="4 5" key="1">
    <citation type="journal article" date="2023" name="Plants (Basel)">
        <title>Bridging the Gap: Combining Genomics and Transcriptomics Approaches to Understand Stylosanthes scabra, an Orphan Legume from the Brazilian Caatinga.</title>
        <authorList>
            <person name="Ferreira-Neto J.R.C."/>
            <person name="da Silva M.D."/>
            <person name="Binneck E."/>
            <person name="de Melo N.F."/>
            <person name="da Silva R.H."/>
            <person name="de Melo A.L.T.M."/>
            <person name="Pandolfi V."/>
            <person name="Bustamante F.O."/>
            <person name="Brasileiro-Vidal A.C."/>
            <person name="Benko-Iseppon A.M."/>
        </authorList>
    </citation>
    <scope>NUCLEOTIDE SEQUENCE [LARGE SCALE GENOMIC DNA]</scope>
    <source>
        <tissue evidence="4">Leaves</tissue>
    </source>
</reference>
<dbReference type="EMBL" id="JASCZI010000006">
    <property type="protein sequence ID" value="MED6106247.1"/>
    <property type="molecule type" value="Genomic_DNA"/>
</dbReference>
<keyword evidence="1" id="KW-0862">Zinc</keyword>
<keyword evidence="2" id="KW-1133">Transmembrane helix</keyword>
<keyword evidence="5" id="KW-1185">Reference proteome</keyword>
<dbReference type="PROSITE" id="PS50966">
    <property type="entry name" value="ZF_SWIM"/>
    <property type="match status" value="1"/>
</dbReference>